<evidence type="ECO:0000313" key="9">
    <source>
        <dbReference type="Proteomes" id="UP000757232"/>
    </source>
</evidence>
<dbReference type="PANTHER" id="PTHR18359">
    <property type="entry name" value="WD-REPEAT PROTEIN-RELATED"/>
    <property type="match status" value="1"/>
</dbReference>
<feature type="compositionally biased region" description="Basic and acidic residues" evidence="7">
    <location>
        <begin position="219"/>
        <end position="239"/>
    </location>
</feature>
<feature type="compositionally biased region" description="Basic residues" evidence="7">
    <location>
        <begin position="1"/>
        <end position="10"/>
    </location>
</feature>
<keyword evidence="4" id="KW-0677">Repeat</keyword>
<comment type="caution">
    <text evidence="8">The sequence shown here is derived from an EMBL/GenBank/DDBJ whole genome shotgun (WGS) entry which is preliminary data.</text>
</comment>
<dbReference type="InterPro" id="IPR036322">
    <property type="entry name" value="WD40_repeat_dom_sf"/>
</dbReference>
<proteinExistence type="inferred from homology"/>
<feature type="region of interest" description="Disordered" evidence="7">
    <location>
        <begin position="213"/>
        <end position="240"/>
    </location>
</feature>
<dbReference type="OrthoDB" id="1935146at2759"/>
<reference evidence="8" key="1">
    <citation type="submission" date="2016-06" db="EMBL/GenBank/DDBJ databases">
        <title>Draft Genome sequence of the fungus Inonotus baumii.</title>
        <authorList>
            <person name="Zhu H."/>
            <person name="Lin W."/>
        </authorList>
    </citation>
    <scope>NUCLEOTIDE SEQUENCE</scope>
    <source>
        <strain evidence="8">821</strain>
    </source>
</reference>
<dbReference type="SMART" id="SM00320">
    <property type="entry name" value="WD40"/>
    <property type="match status" value="5"/>
</dbReference>
<dbReference type="InterPro" id="IPR001680">
    <property type="entry name" value="WD40_rpt"/>
</dbReference>
<dbReference type="SUPFAM" id="SSF50978">
    <property type="entry name" value="WD40 repeat-like"/>
    <property type="match status" value="1"/>
</dbReference>
<dbReference type="InterPro" id="IPR015943">
    <property type="entry name" value="WD40/YVTN_repeat-like_dom_sf"/>
</dbReference>
<dbReference type="Gene3D" id="2.130.10.10">
    <property type="entry name" value="YVTN repeat-like/Quinoprotein amine dehydrogenase"/>
    <property type="match status" value="1"/>
</dbReference>
<feature type="region of interest" description="Disordered" evidence="7">
    <location>
        <begin position="106"/>
        <end position="150"/>
    </location>
</feature>
<comment type="similarity">
    <text evidence="6">Belongs to the WD repeat UTP18 family.</text>
</comment>
<evidence type="ECO:0000256" key="5">
    <source>
        <dbReference type="ARBA" id="ARBA00023242"/>
    </source>
</evidence>
<evidence type="ECO:0000256" key="1">
    <source>
        <dbReference type="ARBA" id="ARBA00004604"/>
    </source>
</evidence>
<dbReference type="GO" id="GO:0032040">
    <property type="term" value="C:small-subunit processome"/>
    <property type="evidence" value="ECO:0007669"/>
    <property type="project" value="TreeGrafter"/>
</dbReference>
<accession>A0A9Q5I1F5</accession>
<feature type="region of interest" description="Disordered" evidence="7">
    <location>
        <begin position="1"/>
        <end position="32"/>
    </location>
</feature>
<evidence type="ECO:0000313" key="8">
    <source>
        <dbReference type="EMBL" id="OCB89781.1"/>
    </source>
</evidence>
<evidence type="ECO:0000256" key="3">
    <source>
        <dbReference type="ARBA" id="ARBA00022574"/>
    </source>
</evidence>
<feature type="compositionally biased region" description="Basic and acidic residues" evidence="7">
    <location>
        <begin position="107"/>
        <end position="129"/>
    </location>
</feature>
<keyword evidence="9" id="KW-1185">Reference proteome</keyword>
<dbReference type="GO" id="GO:0034388">
    <property type="term" value="C:Pwp2p-containing subcomplex of 90S preribosome"/>
    <property type="evidence" value="ECO:0007669"/>
    <property type="project" value="TreeGrafter"/>
</dbReference>
<keyword evidence="3" id="KW-0853">WD repeat</keyword>
<dbReference type="AlphaFoldDB" id="A0A9Q5I1F5"/>
<dbReference type="PANTHER" id="PTHR18359:SF0">
    <property type="entry name" value="U3 SMALL NUCLEOLAR RNA-ASSOCIATED PROTEIN 18 HOMOLOG"/>
    <property type="match status" value="1"/>
</dbReference>
<organism evidence="8 9">
    <name type="scientific">Sanghuangporus baumii</name>
    <name type="common">Phellinus baumii</name>
    <dbReference type="NCBI Taxonomy" id="108892"/>
    <lineage>
        <taxon>Eukaryota</taxon>
        <taxon>Fungi</taxon>
        <taxon>Dikarya</taxon>
        <taxon>Basidiomycota</taxon>
        <taxon>Agaricomycotina</taxon>
        <taxon>Agaricomycetes</taxon>
        <taxon>Hymenochaetales</taxon>
        <taxon>Hymenochaetaceae</taxon>
        <taxon>Sanghuangporus</taxon>
    </lineage>
</organism>
<comment type="subcellular location">
    <subcellularLocation>
        <location evidence="1">Nucleus</location>
        <location evidence="1">Nucleolus</location>
    </subcellularLocation>
</comment>
<dbReference type="GO" id="GO:0006364">
    <property type="term" value="P:rRNA processing"/>
    <property type="evidence" value="ECO:0007669"/>
    <property type="project" value="UniProtKB-KW"/>
</dbReference>
<evidence type="ECO:0000256" key="7">
    <source>
        <dbReference type="SAM" id="MobiDB-lite"/>
    </source>
</evidence>
<dbReference type="EMBL" id="LNZH02000149">
    <property type="protein sequence ID" value="OCB89781.1"/>
    <property type="molecule type" value="Genomic_DNA"/>
</dbReference>
<keyword evidence="2" id="KW-0698">rRNA processing</keyword>
<protein>
    <submittedName>
        <fullName evidence="8">WD40 repeat-like protein</fullName>
    </submittedName>
</protein>
<gene>
    <name evidence="8" type="ORF">A7U60_g3041</name>
</gene>
<evidence type="ECO:0000256" key="4">
    <source>
        <dbReference type="ARBA" id="ARBA00022737"/>
    </source>
</evidence>
<dbReference type="InterPro" id="IPR045161">
    <property type="entry name" value="Utp18"/>
</dbReference>
<evidence type="ECO:0000256" key="6">
    <source>
        <dbReference type="ARBA" id="ARBA00025767"/>
    </source>
</evidence>
<evidence type="ECO:0000256" key="2">
    <source>
        <dbReference type="ARBA" id="ARBA00022552"/>
    </source>
</evidence>
<name>A0A9Q5I1F5_SANBA</name>
<dbReference type="Proteomes" id="UP000757232">
    <property type="component" value="Unassembled WGS sequence"/>
</dbReference>
<keyword evidence="5" id="KW-0539">Nucleus</keyword>
<sequence length="607" mass="67025">MVKHARKKQRLGPNLQPLGSVQRLDDDAEKDDEERRLESILFGTDYKPSAKGKGRDDSMFLVISDEEGDGGGHGDVGNAMENLQDADLFFMDDALPDTGNTAIGIKESAESDRNEDIHEHNSESERENDTLQAEENAAEPSFSSKPLTKPVKSTKKLAWIDPDDATLTVSLATTKRLRKLRDAPIEDVVGGTQYEARLRREFERINPAPEWTTKARKKVREENERRRGSTSDVDMSDREEGLDDLLTRADGVLSNGRGPRLDKGMIGVERLRDANQSAKAEGEIKALSFHPSPRVPVLMTASTDRRVRLFNIDGHTNPHLQTVYIPELPITHAEFHPGGSSILLTGPRPFYYTFDLQSGATTRSPRGLWGCNPAHFSTKAADLGMELVAFDPSGAILAVAGRRGYVHLVDWRSGSAQVAGSVKMNSGVKGLWWNRHPGLDGRPELLTLGADAEVYVWDVGERRCVRRWKEEGGYGTTVISGDNSGRYLSIGSKSGLVNVYDEDAMLSTSSSLNPKPRKTLQNLTTSISTLRFNHDSQVLAMASSVKKDQMRLVHLPSLTAFSNWPTSSTPLGHVTAIDFSPTSEYIAIGNNRGRALLYQLSHFVKSY</sequence>